<feature type="domain" description="RNase H type-1" evidence="8">
    <location>
        <begin position="26"/>
        <end position="165"/>
    </location>
</feature>
<proteinExistence type="inferred from homology"/>
<dbReference type="EMBL" id="KV425916">
    <property type="protein sequence ID" value="KZV98668.1"/>
    <property type="molecule type" value="Genomic_DNA"/>
</dbReference>
<dbReference type="Gene3D" id="3.30.420.10">
    <property type="entry name" value="Ribonuclease H-like superfamily/Ribonuclease H"/>
    <property type="match status" value="1"/>
</dbReference>
<evidence type="ECO:0000313" key="10">
    <source>
        <dbReference type="Proteomes" id="UP000077266"/>
    </source>
</evidence>
<dbReference type="AlphaFoldDB" id="A0A165M2G9"/>
<feature type="non-terminal residue" evidence="9">
    <location>
        <position position="165"/>
    </location>
</feature>
<dbReference type="SUPFAM" id="SSF53098">
    <property type="entry name" value="Ribonuclease H-like"/>
    <property type="match status" value="1"/>
</dbReference>
<dbReference type="Pfam" id="PF00075">
    <property type="entry name" value="RNase_H"/>
    <property type="match status" value="1"/>
</dbReference>
<evidence type="ECO:0000256" key="5">
    <source>
        <dbReference type="ARBA" id="ARBA00022723"/>
    </source>
</evidence>
<keyword evidence="10" id="KW-1185">Reference proteome</keyword>
<dbReference type="CDD" id="cd09280">
    <property type="entry name" value="RNase_HI_eukaryote_like"/>
    <property type="match status" value="1"/>
</dbReference>
<dbReference type="GO" id="GO:0003676">
    <property type="term" value="F:nucleic acid binding"/>
    <property type="evidence" value="ECO:0007669"/>
    <property type="project" value="InterPro"/>
</dbReference>
<dbReference type="InterPro" id="IPR036397">
    <property type="entry name" value="RNaseH_sf"/>
</dbReference>
<protein>
    <recommendedName>
        <fullName evidence="3">ribonuclease H</fullName>
        <ecNumber evidence="3">3.1.26.4</ecNumber>
    </recommendedName>
</protein>
<dbReference type="PANTHER" id="PTHR10642">
    <property type="entry name" value="RIBONUCLEASE H1"/>
    <property type="match status" value="1"/>
</dbReference>
<organism evidence="9 10">
    <name type="scientific">Exidia glandulosa HHB12029</name>
    <dbReference type="NCBI Taxonomy" id="1314781"/>
    <lineage>
        <taxon>Eukaryota</taxon>
        <taxon>Fungi</taxon>
        <taxon>Dikarya</taxon>
        <taxon>Basidiomycota</taxon>
        <taxon>Agaricomycotina</taxon>
        <taxon>Agaricomycetes</taxon>
        <taxon>Auriculariales</taxon>
        <taxon>Exidiaceae</taxon>
        <taxon>Exidia</taxon>
    </lineage>
</organism>
<keyword evidence="6" id="KW-0255">Endonuclease</keyword>
<dbReference type="STRING" id="1314781.A0A165M2G9"/>
<evidence type="ECO:0000256" key="4">
    <source>
        <dbReference type="ARBA" id="ARBA00022722"/>
    </source>
</evidence>
<dbReference type="PANTHER" id="PTHR10642:SF26">
    <property type="entry name" value="RIBONUCLEASE H1"/>
    <property type="match status" value="1"/>
</dbReference>
<keyword evidence="4" id="KW-0540">Nuclease</keyword>
<evidence type="ECO:0000256" key="7">
    <source>
        <dbReference type="ARBA" id="ARBA00022801"/>
    </source>
</evidence>
<keyword evidence="7" id="KW-0378">Hydrolase</keyword>
<dbReference type="InterPro" id="IPR050092">
    <property type="entry name" value="RNase_H"/>
</dbReference>
<dbReference type="GO" id="GO:0043137">
    <property type="term" value="P:DNA replication, removal of RNA primer"/>
    <property type="evidence" value="ECO:0007669"/>
    <property type="project" value="TreeGrafter"/>
</dbReference>
<accession>A0A165M2G9</accession>
<evidence type="ECO:0000313" key="9">
    <source>
        <dbReference type="EMBL" id="KZV98668.1"/>
    </source>
</evidence>
<dbReference type="InterPro" id="IPR002156">
    <property type="entry name" value="RNaseH_domain"/>
</dbReference>
<gene>
    <name evidence="9" type="ORF">EXIGLDRAFT_567575</name>
</gene>
<comment type="catalytic activity">
    <reaction evidence="1">
        <text>Endonucleolytic cleavage to 5'-phosphomonoester.</text>
        <dbReference type="EC" id="3.1.26.4"/>
    </reaction>
</comment>
<feature type="non-terminal residue" evidence="9">
    <location>
        <position position="1"/>
    </location>
</feature>
<dbReference type="Proteomes" id="UP000077266">
    <property type="component" value="Unassembled WGS sequence"/>
</dbReference>
<dbReference type="GO" id="GO:0046872">
    <property type="term" value="F:metal ion binding"/>
    <property type="evidence" value="ECO:0007669"/>
    <property type="project" value="UniProtKB-KW"/>
</dbReference>
<evidence type="ECO:0000256" key="2">
    <source>
        <dbReference type="ARBA" id="ARBA00005300"/>
    </source>
</evidence>
<dbReference type="EC" id="3.1.26.4" evidence="3"/>
<dbReference type="PROSITE" id="PS50879">
    <property type="entry name" value="RNASE_H_1"/>
    <property type="match status" value="1"/>
</dbReference>
<dbReference type="OrthoDB" id="245563at2759"/>
<keyword evidence="5" id="KW-0479">Metal-binding</keyword>
<evidence type="ECO:0000256" key="6">
    <source>
        <dbReference type="ARBA" id="ARBA00022759"/>
    </source>
</evidence>
<evidence type="ECO:0000256" key="3">
    <source>
        <dbReference type="ARBA" id="ARBA00012180"/>
    </source>
</evidence>
<evidence type="ECO:0000259" key="8">
    <source>
        <dbReference type="PROSITE" id="PS50879"/>
    </source>
</evidence>
<dbReference type="InParanoid" id="A0A165M2G9"/>
<reference evidence="9 10" key="1">
    <citation type="journal article" date="2016" name="Mol. Biol. Evol.">
        <title>Comparative Genomics of Early-Diverging Mushroom-Forming Fungi Provides Insights into the Origins of Lignocellulose Decay Capabilities.</title>
        <authorList>
            <person name="Nagy L.G."/>
            <person name="Riley R."/>
            <person name="Tritt A."/>
            <person name="Adam C."/>
            <person name="Daum C."/>
            <person name="Floudas D."/>
            <person name="Sun H."/>
            <person name="Yadav J.S."/>
            <person name="Pangilinan J."/>
            <person name="Larsson K.H."/>
            <person name="Matsuura K."/>
            <person name="Barry K."/>
            <person name="Labutti K."/>
            <person name="Kuo R."/>
            <person name="Ohm R.A."/>
            <person name="Bhattacharya S.S."/>
            <person name="Shirouzu T."/>
            <person name="Yoshinaga Y."/>
            <person name="Martin F.M."/>
            <person name="Grigoriev I.V."/>
            <person name="Hibbett D.S."/>
        </authorList>
    </citation>
    <scope>NUCLEOTIDE SEQUENCE [LARGE SCALE GENOMIC DNA]</scope>
    <source>
        <strain evidence="9 10">HHB12029</strain>
    </source>
</reference>
<sequence>LHDLLHSQRTWEDAMSDLFGPVRRSDKNPITVYTDGSCFKSHRDGPRAGAGVFWGPDCKTNVSARVPGLSQTNNRAELYAILLAVCAADPARRLLVHSDSEYAIRSIAEWAPMRAELGWTCTNGDVLQDICTVIRRRGANTHFVWVKAHAKNSHNDAADALAKKG</sequence>
<evidence type="ECO:0000256" key="1">
    <source>
        <dbReference type="ARBA" id="ARBA00000077"/>
    </source>
</evidence>
<comment type="similarity">
    <text evidence="2">Belongs to the RNase H family.</text>
</comment>
<name>A0A165M2G9_EXIGL</name>
<dbReference type="InterPro" id="IPR012337">
    <property type="entry name" value="RNaseH-like_sf"/>
</dbReference>
<dbReference type="GO" id="GO:0004523">
    <property type="term" value="F:RNA-DNA hybrid ribonuclease activity"/>
    <property type="evidence" value="ECO:0007669"/>
    <property type="project" value="UniProtKB-EC"/>
</dbReference>